<keyword evidence="9" id="KW-1185">Reference proteome</keyword>
<dbReference type="SUPFAM" id="SSF51011">
    <property type="entry name" value="Glycosyl hydrolase domain"/>
    <property type="match status" value="1"/>
</dbReference>
<dbReference type="AlphaFoldDB" id="A0A2G9RW46"/>
<evidence type="ECO:0000313" key="8">
    <source>
        <dbReference type="EMBL" id="PIO31451.1"/>
    </source>
</evidence>
<accession>A0A2G9RW46</accession>
<dbReference type="InterPro" id="IPR013780">
    <property type="entry name" value="Glyco_hydro_b"/>
</dbReference>
<gene>
    <name evidence="8" type="ORF">AB205_0103080</name>
</gene>
<feature type="domain" description="Glycosyl hydrolase family 31 C-terminal" evidence="7">
    <location>
        <begin position="140"/>
        <end position="210"/>
    </location>
</feature>
<dbReference type="Gene3D" id="2.60.40.1180">
    <property type="entry name" value="Golgi alpha-mannosidase II"/>
    <property type="match status" value="2"/>
</dbReference>
<evidence type="ECO:0000313" key="9">
    <source>
        <dbReference type="Proteomes" id="UP000228934"/>
    </source>
</evidence>
<evidence type="ECO:0000256" key="5">
    <source>
        <dbReference type="RuleBase" id="RU361185"/>
    </source>
</evidence>
<evidence type="ECO:0008006" key="10">
    <source>
        <dbReference type="Google" id="ProtNLM"/>
    </source>
</evidence>
<dbReference type="Proteomes" id="UP000228934">
    <property type="component" value="Unassembled WGS sequence"/>
</dbReference>
<dbReference type="Pfam" id="PF01055">
    <property type="entry name" value="Glyco_hydro_31_2nd"/>
    <property type="match status" value="1"/>
</dbReference>
<dbReference type="InterPro" id="IPR017853">
    <property type="entry name" value="GH"/>
</dbReference>
<evidence type="ECO:0000259" key="6">
    <source>
        <dbReference type="Pfam" id="PF01055"/>
    </source>
</evidence>
<organism evidence="8 9">
    <name type="scientific">Aquarana catesbeiana</name>
    <name type="common">American bullfrog</name>
    <name type="synonym">Rana catesbeiana</name>
    <dbReference type="NCBI Taxonomy" id="8400"/>
    <lineage>
        <taxon>Eukaryota</taxon>
        <taxon>Metazoa</taxon>
        <taxon>Chordata</taxon>
        <taxon>Craniata</taxon>
        <taxon>Vertebrata</taxon>
        <taxon>Euteleostomi</taxon>
        <taxon>Amphibia</taxon>
        <taxon>Batrachia</taxon>
        <taxon>Anura</taxon>
        <taxon>Neobatrachia</taxon>
        <taxon>Ranoidea</taxon>
        <taxon>Ranidae</taxon>
        <taxon>Aquarana</taxon>
    </lineage>
</organism>
<feature type="non-terminal residue" evidence="8">
    <location>
        <position position="1"/>
    </location>
</feature>
<dbReference type="InterPro" id="IPR048395">
    <property type="entry name" value="Glyco_hydro_31_C"/>
</dbReference>
<keyword evidence="4 5" id="KW-0326">Glycosidase</keyword>
<evidence type="ECO:0000256" key="1">
    <source>
        <dbReference type="ARBA" id="ARBA00007806"/>
    </source>
</evidence>
<dbReference type="InterPro" id="IPR000322">
    <property type="entry name" value="Glyco_hydro_31_TIM"/>
</dbReference>
<comment type="similarity">
    <text evidence="1 5">Belongs to the glycosyl hydrolase 31 family.</text>
</comment>
<evidence type="ECO:0000256" key="4">
    <source>
        <dbReference type="ARBA" id="ARBA00023295"/>
    </source>
</evidence>
<dbReference type="GO" id="GO:0004558">
    <property type="term" value="F:alpha-1,4-glucosidase activity"/>
    <property type="evidence" value="ECO:0007669"/>
    <property type="project" value="TreeGrafter"/>
</dbReference>
<proteinExistence type="inferred from homology"/>
<dbReference type="SUPFAM" id="SSF51445">
    <property type="entry name" value="(Trans)glycosidases"/>
    <property type="match status" value="1"/>
</dbReference>
<evidence type="ECO:0000259" key="7">
    <source>
        <dbReference type="Pfam" id="PF21365"/>
    </source>
</evidence>
<dbReference type="OrthoDB" id="1334205at2759"/>
<dbReference type="PANTHER" id="PTHR22762:SF133">
    <property type="entry name" value="P-TYPE DOMAIN-CONTAINING PROTEIN"/>
    <property type="match status" value="1"/>
</dbReference>
<dbReference type="Gene3D" id="3.20.20.80">
    <property type="entry name" value="Glycosidases"/>
    <property type="match status" value="1"/>
</dbReference>
<keyword evidence="2" id="KW-0732">Signal</keyword>
<protein>
    <recommendedName>
        <fullName evidence="10">Glycoside hydrolase family 31 N-terminal domain-containing protein</fullName>
    </recommendedName>
</protein>
<sequence length="250" mass="28451">KLFSSSLRSITGQRGIVVCRSTYPTSGRWVGHWLGDNTAAWNQVDKSIIGMMDFSLFGYSYTGADICGFFQDTTYELCARWMELGAFYPYSRNHNGIGWKRQDPVSFDAAFEELSRNVLNIRYTLLPYLYTLLFDAHTKGSTVVRPLLHEFIEDKNTWDVYKQFLWGPAFMISAVVEQGAKEEVTSSNQWKTLQAPLEHINLHVRGGYILPQQAPALNTNYSRLNPMKLLIALDGNETANGHLFWDDGNS</sequence>
<dbReference type="GO" id="GO:0005975">
    <property type="term" value="P:carbohydrate metabolic process"/>
    <property type="evidence" value="ECO:0007669"/>
    <property type="project" value="InterPro"/>
</dbReference>
<name>A0A2G9RW46_AQUCT</name>
<dbReference type="PANTHER" id="PTHR22762">
    <property type="entry name" value="ALPHA-GLUCOSIDASE"/>
    <property type="match status" value="1"/>
</dbReference>
<keyword evidence="3 5" id="KW-0378">Hydrolase</keyword>
<dbReference type="EMBL" id="KV931972">
    <property type="protein sequence ID" value="PIO31451.1"/>
    <property type="molecule type" value="Genomic_DNA"/>
</dbReference>
<feature type="domain" description="Glycoside hydrolase family 31 TIM barrel" evidence="6">
    <location>
        <begin position="11"/>
        <end position="132"/>
    </location>
</feature>
<dbReference type="Pfam" id="PF21365">
    <property type="entry name" value="Glyco_hydro_31_3rd"/>
    <property type="match status" value="1"/>
</dbReference>
<feature type="non-terminal residue" evidence="8">
    <location>
        <position position="250"/>
    </location>
</feature>
<evidence type="ECO:0000256" key="2">
    <source>
        <dbReference type="ARBA" id="ARBA00022729"/>
    </source>
</evidence>
<reference evidence="9" key="1">
    <citation type="journal article" date="2017" name="Nat. Commun.">
        <title>The North American bullfrog draft genome provides insight into hormonal regulation of long noncoding RNA.</title>
        <authorList>
            <person name="Hammond S.A."/>
            <person name="Warren R.L."/>
            <person name="Vandervalk B.P."/>
            <person name="Kucuk E."/>
            <person name="Khan H."/>
            <person name="Gibb E.A."/>
            <person name="Pandoh P."/>
            <person name="Kirk H."/>
            <person name="Zhao Y."/>
            <person name="Jones M."/>
            <person name="Mungall A.J."/>
            <person name="Coope R."/>
            <person name="Pleasance S."/>
            <person name="Moore R.A."/>
            <person name="Holt R.A."/>
            <person name="Round J.M."/>
            <person name="Ohora S."/>
            <person name="Walle B.V."/>
            <person name="Veldhoen N."/>
            <person name="Helbing C.C."/>
            <person name="Birol I."/>
        </authorList>
    </citation>
    <scope>NUCLEOTIDE SEQUENCE [LARGE SCALE GENOMIC DNA]</scope>
</reference>
<dbReference type="InterPro" id="IPR030459">
    <property type="entry name" value="Glyco_hydro_31_CS"/>
</dbReference>
<dbReference type="PROSITE" id="PS00707">
    <property type="entry name" value="GLYCOSYL_HYDROL_F31_2"/>
    <property type="match status" value="1"/>
</dbReference>
<evidence type="ECO:0000256" key="3">
    <source>
        <dbReference type="ARBA" id="ARBA00022801"/>
    </source>
</evidence>